<comment type="similarity">
    <text evidence="1">Belongs to the LOB domain-containing protein family.</text>
</comment>
<evidence type="ECO:0000313" key="5">
    <source>
        <dbReference type="Proteomes" id="UP000008827"/>
    </source>
</evidence>
<gene>
    <name evidence="3" type="ORF">GLYMA_16G084000</name>
</gene>
<dbReference type="EnsemblPlants" id="KRH07370">
    <property type="protein sequence ID" value="KRH07370"/>
    <property type="gene ID" value="GLYMA_16G084000"/>
</dbReference>
<dbReference type="Gramene" id="KRH07370">
    <property type="protein sequence ID" value="KRH07370"/>
    <property type="gene ID" value="GLYMA_16G084000"/>
</dbReference>
<dbReference type="OrthoDB" id="2020166at2759"/>
<reference evidence="3 4" key="1">
    <citation type="journal article" date="2010" name="Nature">
        <title>Genome sequence of the palaeopolyploid soybean.</title>
        <authorList>
            <person name="Schmutz J."/>
            <person name="Cannon S.B."/>
            <person name="Schlueter J."/>
            <person name="Ma J."/>
            <person name="Mitros T."/>
            <person name="Nelson W."/>
            <person name="Hyten D.L."/>
            <person name="Song Q."/>
            <person name="Thelen J.J."/>
            <person name="Cheng J."/>
            <person name="Xu D."/>
            <person name="Hellsten U."/>
            <person name="May G.D."/>
            <person name="Yu Y."/>
            <person name="Sakurai T."/>
            <person name="Umezawa T."/>
            <person name="Bhattacharyya M.K."/>
            <person name="Sandhu D."/>
            <person name="Valliyodan B."/>
            <person name="Lindquist E."/>
            <person name="Peto M."/>
            <person name="Grant D."/>
            <person name="Shu S."/>
            <person name="Goodstein D."/>
            <person name="Barry K."/>
            <person name="Futrell-Griggs M."/>
            <person name="Abernathy B."/>
            <person name="Du J."/>
            <person name="Tian Z."/>
            <person name="Zhu L."/>
            <person name="Gill N."/>
            <person name="Joshi T."/>
            <person name="Libault M."/>
            <person name="Sethuraman A."/>
            <person name="Zhang X.-C."/>
            <person name="Shinozaki K."/>
            <person name="Nguyen H.T."/>
            <person name="Wing R.A."/>
            <person name="Cregan P."/>
            <person name="Specht J."/>
            <person name="Grimwood J."/>
            <person name="Rokhsar D."/>
            <person name="Stacey G."/>
            <person name="Shoemaker R.C."/>
            <person name="Jackson S.A."/>
        </authorList>
    </citation>
    <scope>NUCLEOTIDE SEQUENCE</scope>
    <source>
        <strain evidence="4">cv. Williams 82</strain>
        <tissue evidence="3">Callus</tissue>
    </source>
</reference>
<dbReference type="PROSITE" id="PS50891">
    <property type="entry name" value="LOB"/>
    <property type="match status" value="1"/>
</dbReference>
<protein>
    <recommendedName>
        <fullName evidence="2">LOB domain-containing protein</fullName>
    </recommendedName>
</protein>
<sequence>MASSSYSNSPYDACKFLRRKCMLDCIFSPYFPPKEPQKFTNVHKIFRASF</sequence>
<dbReference type="EMBL" id="CM000849">
    <property type="protein sequence ID" value="KRH07370.1"/>
    <property type="molecule type" value="Genomic_DNA"/>
</dbReference>
<evidence type="ECO:0000256" key="1">
    <source>
        <dbReference type="ARBA" id="ARBA00005474"/>
    </source>
</evidence>
<dbReference type="EMBL" id="CM000849">
    <property type="protein sequence ID" value="KRH07369.1"/>
    <property type="molecule type" value="Genomic_DNA"/>
</dbReference>
<dbReference type="PANTHER" id="PTHR31301">
    <property type="entry name" value="LOB DOMAIN-CONTAINING PROTEIN 4-RELATED"/>
    <property type="match status" value="1"/>
</dbReference>
<organism evidence="3">
    <name type="scientific">Glycine max</name>
    <name type="common">Soybean</name>
    <name type="synonym">Glycine hispida</name>
    <dbReference type="NCBI Taxonomy" id="3847"/>
    <lineage>
        <taxon>Eukaryota</taxon>
        <taxon>Viridiplantae</taxon>
        <taxon>Streptophyta</taxon>
        <taxon>Embryophyta</taxon>
        <taxon>Tracheophyta</taxon>
        <taxon>Spermatophyta</taxon>
        <taxon>Magnoliopsida</taxon>
        <taxon>eudicotyledons</taxon>
        <taxon>Gunneridae</taxon>
        <taxon>Pentapetalae</taxon>
        <taxon>rosids</taxon>
        <taxon>fabids</taxon>
        <taxon>Fabales</taxon>
        <taxon>Fabaceae</taxon>
        <taxon>Papilionoideae</taxon>
        <taxon>50 kb inversion clade</taxon>
        <taxon>NPAAA clade</taxon>
        <taxon>indigoferoid/millettioid clade</taxon>
        <taxon>Phaseoleae</taxon>
        <taxon>Glycine</taxon>
        <taxon>Glycine subgen. Soja</taxon>
    </lineage>
</organism>
<evidence type="ECO:0000259" key="2">
    <source>
        <dbReference type="PROSITE" id="PS50891"/>
    </source>
</evidence>
<evidence type="ECO:0000313" key="4">
    <source>
        <dbReference type="EnsemblPlants" id="KRH07369"/>
    </source>
</evidence>
<dbReference type="InterPro" id="IPR004883">
    <property type="entry name" value="LOB"/>
</dbReference>
<evidence type="ECO:0000313" key="3">
    <source>
        <dbReference type="EMBL" id="KRH07370.1"/>
    </source>
</evidence>
<dbReference type="Gramene" id="KRH07369">
    <property type="protein sequence ID" value="KRH07369"/>
    <property type="gene ID" value="GLYMA_16G084000"/>
</dbReference>
<feature type="domain" description="LOB" evidence="2">
    <location>
        <begin position="9"/>
        <end position="50"/>
    </location>
</feature>
<reference evidence="4" key="2">
    <citation type="submission" date="2018-02" db="UniProtKB">
        <authorList>
            <consortium name="EnsemblPlants"/>
        </authorList>
    </citation>
    <scope>IDENTIFICATION</scope>
    <source>
        <strain evidence="4">Williams 82</strain>
    </source>
</reference>
<dbReference type="STRING" id="3847.A0A0R0FN09"/>
<dbReference type="SMR" id="A0A0R0FN09"/>
<keyword evidence="5" id="KW-1185">Reference proteome</keyword>
<dbReference type="EnsemblPlants" id="KRH07371">
    <property type="protein sequence ID" value="KRH07371"/>
    <property type="gene ID" value="GLYMA_16G084000"/>
</dbReference>
<dbReference type="PaxDb" id="3847-GLYMA16G09720.1"/>
<dbReference type="Proteomes" id="UP000008827">
    <property type="component" value="Chromosome 16"/>
</dbReference>
<dbReference type="PANTHER" id="PTHR31301:SF12">
    <property type="entry name" value="LOB DOMAIN-CONTAINING PROTEIN 25"/>
    <property type="match status" value="1"/>
</dbReference>
<dbReference type="OMA" id="MIMKESG"/>
<proteinExistence type="inferred from homology"/>
<dbReference type="AlphaFoldDB" id="A0A0R0FN09"/>
<reference evidence="3" key="3">
    <citation type="submission" date="2018-07" db="EMBL/GenBank/DDBJ databases">
        <title>WGS assembly of Glycine max.</title>
        <authorList>
            <person name="Schmutz J."/>
            <person name="Cannon S."/>
            <person name="Schlueter J."/>
            <person name="Ma J."/>
            <person name="Mitros T."/>
            <person name="Nelson W."/>
            <person name="Hyten D."/>
            <person name="Song Q."/>
            <person name="Thelen J."/>
            <person name="Cheng J."/>
            <person name="Xu D."/>
            <person name="Hellsten U."/>
            <person name="May G."/>
            <person name="Yu Y."/>
            <person name="Sakurai T."/>
            <person name="Umezawa T."/>
            <person name="Bhattacharyya M."/>
            <person name="Sandhu D."/>
            <person name="Valliyodan B."/>
            <person name="Lindquist E."/>
            <person name="Peto M."/>
            <person name="Grant D."/>
            <person name="Shu S."/>
            <person name="Goodstein D."/>
            <person name="Barry K."/>
            <person name="Futrell-Griggs M."/>
            <person name="Abernathy B."/>
            <person name="Du J."/>
            <person name="Tian Z."/>
            <person name="Zhu L."/>
            <person name="Gill N."/>
            <person name="Joshi T."/>
            <person name="Libault M."/>
            <person name="Sethuraman A."/>
            <person name="Zhang X."/>
            <person name="Shinozaki K."/>
            <person name="Nguyen H."/>
            <person name="Wing R."/>
            <person name="Cregan P."/>
            <person name="Specht J."/>
            <person name="Grimwood J."/>
            <person name="Rokhsar D."/>
            <person name="Stacey G."/>
            <person name="Shoemaker R."/>
            <person name="Jackson S."/>
        </authorList>
    </citation>
    <scope>NUCLEOTIDE SEQUENCE</scope>
    <source>
        <tissue evidence="3">Callus</tissue>
    </source>
</reference>
<name>A0A0R0FN09_SOYBN</name>
<dbReference type="EMBL" id="CM000849">
    <property type="protein sequence ID" value="KRH07371.1"/>
    <property type="molecule type" value="Genomic_DNA"/>
</dbReference>
<dbReference type="Pfam" id="PF03195">
    <property type="entry name" value="LOB"/>
    <property type="match status" value="1"/>
</dbReference>
<dbReference type="EnsemblPlants" id="KRH07369">
    <property type="protein sequence ID" value="KRH07369"/>
    <property type="gene ID" value="GLYMA_16G084000"/>
</dbReference>
<dbReference type="InParanoid" id="A0A0R0FN09"/>
<accession>A0A0R0FN09</accession>
<dbReference type="Gramene" id="KRH07371">
    <property type="protein sequence ID" value="KRH07371"/>
    <property type="gene ID" value="GLYMA_16G084000"/>
</dbReference>